<sequence length="480" mass="50552">MLCETGYRVGYNAEACPEGQGGDGRFRFVRSAARGDLRRGDRCFRPDLHLGRFIGRKVVGMKTWVKGVLFLGVPLGGFLLVLSGVLVHKIPPGTAERAPASISGVKVAAVEQSADHTGVTVPGTVVADGTSQVASKIMASVQQVLVKEGDFVKQGQTLVVLNPEPLAAAVKQAQAGSAQAQAGVQAAQSVQAQIDEAIRQSQASLQAAQANLQGAQSDFERTQSLYEAGAASRQDYDHAQTRYQAAKAQYDQAQAALQGALAQKAEAQARLGEAQAALGQAQASVQAASANLSDTVLKAPFDGFVTSKTVNEGDMASPGMPLLTVEKGPFALEVYAEEKLAAAMKIGDTVSVHIPALNRSVTGTVYEITPRIDPASRTFKMKIRLPGDVEVRPGMFGEAVLGTGGPNDKIFIPKAAVVRWSQFTGVYTVDNQNRAHLRYVSLGRESGDQVEVLSGLNPGERIVVSGVDRVSDGAEVRTGS</sequence>
<dbReference type="InterPro" id="IPR058637">
    <property type="entry name" value="YknX-like_C"/>
</dbReference>
<dbReference type="Gene3D" id="2.40.50.100">
    <property type="match status" value="2"/>
</dbReference>
<dbReference type="Pfam" id="PF25954">
    <property type="entry name" value="Beta-barrel_RND_2"/>
    <property type="match status" value="1"/>
</dbReference>
<evidence type="ECO:0000256" key="2">
    <source>
        <dbReference type="SAM" id="Coils"/>
    </source>
</evidence>
<dbReference type="GO" id="GO:0015562">
    <property type="term" value="F:efflux transmembrane transporter activity"/>
    <property type="evidence" value="ECO:0007669"/>
    <property type="project" value="InterPro"/>
</dbReference>
<feature type="coiled-coil region" evidence="2">
    <location>
        <begin position="198"/>
        <end position="284"/>
    </location>
</feature>
<dbReference type="Gene3D" id="1.10.287.470">
    <property type="entry name" value="Helix hairpin bin"/>
    <property type="match status" value="2"/>
</dbReference>
<keyword evidence="3" id="KW-0812">Transmembrane</keyword>
<dbReference type="KEGG" id="kyr:CVV65_15810"/>
<evidence type="ECO:0000313" key="9">
    <source>
        <dbReference type="Proteomes" id="UP000231932"/>
    </source>
</evidence>
<evidence type="ECO:0000259" key="6">
    <source>
        <dbReference type="Pfam" id="PF25954"/>
    </source>
</evidence>
<feature type="domain" description="CusB-like beta-barrel" evidence="6">
    <location>
        <begin position="333"/>
        <end position="402"/>
    </location>
</feature>
<dbReference type="InterPro" id="IPR006143">
    <property type="entry name" value="RND_pump_MFP"/>
</dbReference>
<dbReference type="EMBL" id="CP024955">
    <property type="protein sequence ID" value="ATY86209.1"/>
    <property type="molecule type" value="Genomic_DNA"/>
</dbReference>
<keyword evidence="9" id="KW-1185">Reference proteome</keyword>
<gene>
    <name evidence="8" type="ORF">CVV65_15810</name>
</gene>
<proteinExistence type="inferred from homology"/>
<feature type="domain" description="Multidrug resistance protein MdtA-like barrel-sandwich hybrid" evidence="5">
    <location>
        <begin position="132"/>
        <end position="320"/>
    </location>
</feature>
<dbReference type="NCBIfam" id="TIGR01730">
    <property type="entry name" value="RND_mfp"/>
    <property type="match status" value="1"/>
</dbReference>
<dbReference type="InterPro" id="IPR058625">
    <property type="entry name" value="MdtA-like_BSH"/>
</dbReference>
<dbReference type="Gene3D" id="2.40.420.20">
    <property type="match status" value="1"/>
</dbReference>
<evidence type="ECO:0000256" key="3">
    <source>
        <dbReference type="SAM" id="Phobius"/>
    </source>
</evidence>
<dbReference type="InterPro" id="IPR058792">
    <property type="entry name" value="Beta-barrel_RND_2"/>
</dbReference>
<evidence type="ECO:0000256" key="1">
    <source>
        <dbReference type="ARBA" id="ARBA00009477"/>
    </source>
</evidence>
<keyword evidence="2" id="KW-0175">Coiled coil</keyword>
<dbReference type="Gene3D" id="2.40.30.170">
    <property type="match status" value="1"/>
</dbReference>
<dbReference type="GO" id="GO:1990281">
    <property type="term" value="C:efflux pump complex"/>
    <property type="evidence" value="ECO:0007669"/>
    <property type="project" value="TreeGrafter"/>
</dbReference>
<keyword evidence="3" id="KW-0472">Membrane</keyword>
<reference evidence="9" key="1">
    <citation type="submission" date="2017-11" db="EMBL/GenBank/DDBJ databases">
        <title>Complete Genome Sequence of Kyrpidia sp. Strain EA-1, a thermophilic, hydrogen-oxidizing Bacterium, isolated from the Azores.</title>
        <authorList>
            <person name="Reiner J.E."/>
            <person name="Lapp C.J."/>
            <person name="Bunk B."/>
            <person name="Gescher J."/>
        </authorList>
    </citation>
    <scope>NUCLEOTIDE SEQUENCE [LARGE SCALE GENOMIC DNA]</scope>
    <source>
        <strain evidence="9">EA-1</strain>
    </source>
</reference>
<evidence type="ECO:0000259" key="7">
    <source>
        <dbReference type="Pfam" id="PF25989"/>
    </source>
</evidence>
<dbReference type="PANTHER" id="PTHR30469">
    <property type="entry name" value="MULTIDRUG RESISTANCE PROTEIN MDTA"/>
    <property type="match status" value="1"/>
</dbReference>
<evidence type="ECO:0000259" key="4">
    <source>
        <dbReference type="Pfam" id="PF25876"/>
    </source>
</evidence>
<keyword evidence="3" id="KW-1133">Transmembrane helix</keyword>
<organism evidence="8 9">
    <name type="scientific">Kyrpidia spormannii</name>
    <dbReference type="NCBI Taxonomy" id="2055160"/>
    <lineage>
        <taxon>Bacteria</taxon>
        <taxon>Bacillati</taxon>
        <taxon>Bacillota</taxon>
        <taxon>Bacilli</taxon>
        <taxon>Bacillales</taxon>
        <taxon>Alicyclobacillaceae</taxon>
        <taxon>Kyrpidia</taxon>
    </lineage>
</organism>
<protein>
    <submittedName>
        <fullName evidence="8">Efflux RND transporter periplasmic adaptor subunit</fullName>
    </submittedName>
</protein>
<dbReference type="InterPro" id="IPR058624">
    <property type="entry name" value="MdtA-like_HH"/>
</dbReference>
<evidence type="ECO:0000313" key="8">
    <source>
        <dbReference type="EMBL" id="ATY86209.1"/>
    </source>
</evidence>
<evidence type="ECO:0000259" key="5">
    <source>
        <dbReference type="Pfam" id="PF25917"/>
    </source>
</evidence>
<dbReference type="SUPFAM" id="SSF111369">
    <property type="entry name" value="HlyD-like secretion proteins"/>
    <property type="match status" value="3"/>
</dbReference>
<dbReference type="PANTHER" id="PTHR30469:SF15">
    <property type="entry name" value="HLYD FAMILY OF SECRETION PROTEINS"/>
    <property type="match status" value="1"/>
</dbReference>
<accession>A0A2K8NA44</accession>
<dbReference type="Pfam" id="PF25876">
    <property type="entry name" value="HH_MFP_RND"/>
    <property type="match status" value="1"/>
</dbReference>
<dbReference type="Proteomes" id="UP000231932">
    <property type="component" value="Chromosome"/>
</dbReference>
<feature type="domain" description="YknX-like C-terminal permuted SH3-like" evidence="7">
    <location>
        <begin position="412"/>
        <end position="477"/>
    </location>
</feature>
<name>A0A2K8NA44_9BACL</name>
<dbReference type="Pfam" id="PF25989">
    <property type="entry name" value="YknX_C"/>
    <property type="match status" value="1"/>
</dbReference>
<dbReference type="AlphaFoldDB" id="A0A2K8NA44"/>
<feature type="domain" description="Multidrug resistance protein MdtA-like alpha-helical hairpin" evidence="4">
    <location>
        <begin position="199"/>
        <end position="260"/>
    </location>
</feature>
<feature type="transmembrane region" description="Helical" evidence="3">
    <location>
        <begin position="64"/>
        <end position="87"/>
    </location>
</feature>
<comment type="similarity">
    <text evidence="1">Belongs to the membrane fusion protein (MFP) (TC 8.A.1) family.</text>
</comment>
<dbReference type="Pfam" id="PF25917">
    <property type="entry name" value="BSH_RND"/>
    <property type="match status" value="1"/>
</dbReference>